<evidence type="ECO:0000313" key="1">
    <source>
        <dbReference type="EMBL" id="KAJ5094942.1"/>
    </source>
</evidence>
<organism evidence="1 2">
    <name type="scientific">Penicillium argentinense</name>
    <dbReference type="NCBI Taxonomy" id="1131581"/>
    <lineage>
        <taxon>Eukaryota</taxon>
        <taxon>Fungi</taxon>
        <taxon>Dikarya</taxon>
        <taxon>Ascomycota</taxon>
        <taxon>Pezizomycotina</taxon>
        <taxon>Eurotiomycetes</taxon>
        <taxon>Eurotiomycetidae</taxon>
        <taxon>Eurotiales</taxon>
        <taxon>Aspergillaceae</taxon>
        <taxon>Penicillium</taxon>
    </lineage>
</organism>
<evidence type="ECO:0000313" key="2">
    <source>
        <dbReference type="Proteomes" id="UP001149074"/>
    </source>
</evidence>
<comment type="caution">
    <text evidence="1">The sequence shown here is derived from an EMBL/GenBank/DDBJ whole genome shotgun (WGS) entry which is preliminary data.</text>
</comment>
<dbReference type="AlphaFoldDB" id="A0A9W9F7I8"/>
<protein>
    <submittedName>
        <fullName evidence="1">Uncharacterized protein</fullName>
    </submittedName>
</protein>
<proteinExistence type="predicted"/>
<accession>A0A9W9F7I8</accession>
<dbReference type="OrthoDB" id="5233426at2759"/>
<dbReference type="Proteomes" id="UP001149074">
    <property type="component" value="Unassembled WGS sequence"/>
</dbReference>
<name>A0A9W9F7I8_9EURO</name>
<dbReference type="RefSeq" id="XP_056473092.1">
    <property type="nucleotide sequence ID" value="XM_056619726.1"/>
</dbReference>
<keyword evidence="2" id="KW-1185">Reference proteome</keyword>
<dbReference type="GeneID" id="81358705"/>
<reference evidence="1" key="1">
    <citation type="submission" date="2022-11" db="EMBL/GenBank/DDBJ databases">
        <authorList>
            <person name="Petersen C."/>
        </authorList>
    </citation>
    <scope>NUCLEOTIDE SEQUENCE</scope>
    <source>
        <strain evidence="1">IBT 30761</strain>
    </source>
</reference>
<gene>
    <name evidence="1" type="ORF">N7532_007233</name>
</gene>
<sequence length="212" mass="23763">MADHTTFATFYGEHLPRVFFEPNDAVIINNPHLLWGYCHGTITDPNPGWKPTAWHAEVAANNHRHQIKASGLEGAANQPPNPRLVLSKINILVCPVVEINPTHQCGMTFESQPDFRRHLRNVRSGCFINPDRRPIRREERQWANPQLIRYSAIGLTIWNGFHAMTDHGGSSMAVASIAPRSPSLQPAEGVLDVAAKTLQVTRSFSRALRKRP</sequence>
<reference evidence="1" key="2">
    <citation type="journal article" date="2023" name="IMA Fungus">
        <title>Comparative genomic study of the Penicillium genus elucidates a diverse pangenome and 15 lateral gene transfer events.</title>
        <authorList>
            <person name="Petersen C."/>
            <person name="Sorensen T."/>
            <person name="Nielsen M.R."/>
            <person name="Sondergaard T.E."/>
            <person name="Sorensen J.L."/>
            <person name="Fitzpatrick D.A."/>
            <person name="Frisvad J.C."/>
            <person name="Nielsen K.L."/>
        </authorList>
    </citation>
    <scope>NUCLEOTIDE SEQUENCE</scope>
    <source>
        <strain evidence="1">IBT 30761</strain>
    </source>
</reference>
<dbReference type="EMBL" id="JAPQKI010000006">
    <property type="protein sequence ID" value="KAJ5094942.1"/>
    <property type="molecule type" value="Genomic_DNA"/>
</dbReference>